<dbReference type="SUPFAM" id="SSF51445">
    <property type="entry name" value="(Trans)glycosidases"/>
    <property type="match status" value="1"/>
</dbReference>
<evidence type="ECO:0000256" key="3">
    <source>
        <dbReference type="ARBA" id="ARBA00022801"/>
    </source>
</evidence>
<sequence>MRPLHLLLSFALLLVGCAPPPAKVEATPATHPDAGTSHAQPNAQSGFVKVEGTRFTIDGKPYRFAGANFWYGAYLGAADGIGDRERLRAELDQLKAAGIDNLRVLAMSEASAFQRAVRPAIMTAPGEYDERMLQGLDTLLVEMGKRDMKAVLYLNNFWQWSGGMSQYVAWATGEPLSDPDKTGDWNGFMQHSARFYALPKAQAIYRDAIRTVIGRTNGISGVAYVDDPTVMSWQLANEPRPGSQDGGRANIAAYDRWIDETAGYIKELAPRQLVSTGSEGAMGSIGDLDLFLQAHKSANVDYLTFHLWPSNWSWMDHKDPAARLESGLKTSLEYIDRHIDAAGKMGKPIVLSEFGLNRDGGSFDPASGVIARDRFHRAIYERLLQRMQAGDAIAGSNFWAWGGRGRTTNSDFMWKAGDPFTGDPPQEAQGLFSLFDSDASTLQVVSDHAKAIHALEP</sequence>
<dbReference type="AlphaFoldDB" id="A0A7G9SRQ6"/>
<dbReference type="InterPro" id="IPR001547">
    <property type="entry name" value="Glyco_hydro_5"/>
</dbReference>
<dbReference type="Gene3D" id="3.20.20.80">
    <property type="entry name" value="Glycosidases"/>
    <property type="match status" value="1"/>
</dbReference>
<name>A0A7G9SRQ6_9GAMM</name>
<comment type="catalytic activity">
    <reaction evidence="1">
        <text>Random hydrolysis of (1-&gt;4)-beta-D-mannosidic linkages in mannans, galactomannans and glucomannans.</text>
        <dbReference type="EC" id="3.2.1.78"/>
    </reaction>
</comment>
<dbReference type="InterPro" id="IPR045053">
    <property type="entry name" value="MAN-like"/>
</dbReference>
<dbReference type="Proteomes" id="UP000515804">
    <property type="component" value="Chromosome"/>
</dbReference>
<keyword evidence="6" id="KW-0732">Signal</keyword>
<evidence type="ECO:0000259" key="7">
    <source>
        <dbReference type="Pfam" id="PF26410"/>
    </source>
</evidence>
<evidence type="ECO:0000313" key="8">
    <source>
        <dbReference type="EMBL" id="QNN70531.1"/>
    </source>
</evidence>
<dbReference type="RefSeq" id="WP_187553047.1">
    <property type="nucleotide sequence ID" value="NZ_BMZL01000001.1"/>
</dbReference>
<organism evidence="8 9">
    <name type="scientific">Thermomonas carbonis</name>
    <dbReference type="NCBI Taxonomy" id="1463158"/>
    <lineage>
        <taxon>Bacteria</taxon>
        <taxon>Pseudomonadati</taxon>
        <taxon>Pseudomonadota</taxon>
        <taxon>Gammaproteobacteria</taxon>
        <taxon>Lysobacterales</taxon>
        <taxon>Lysobacteraceae</taxon>
        <taxon>Thermomonas</taxon>
    </lineage>
</organism>
<evidence type="ECO:0000256" key="2">
    <source>
        <dbReference type="ARBA" id="ARBA00012706"/>
    </source>
</evidence>
<gene>
    <name evidence="8" type="ORF">H9L16_02590</name>
</gene>
<feature type="domain" description="Glycoside hydrolase family 5" evidence="7">
    <location>
        <begin position="46"/>
        <end position="455"/>
    </location>
</feature>
<keyword evidence="9" id="KW-1185">Reference proteome</keyword>
<dbReference type="Pfam" id="PF26410">
    <property type="entry name" value="GH5_mannosidase"/>
    <property type="match status" value="1"/>
</dbReference>
<dbReference type="InterPro" id="IPR017853">
    <property type="entry name" value="GH"/>
</dbReference>
<dbReference type="PANTHER" id="PTHR31451:SF40">
    <property type="entry name" value="GLYCOSIDE HYDROLASE FAMILY 5 DOMAIN-CONTAINING PROTEIN"/>
    <property type="match status" value="1"/>
</dbReference>
<keyword evidence="4" id="KW-0326">Glycosidase</keyword>
<dbReference type="PANTHER" id="PTHR31451">
    <property type="match status" value="1"/>
</dbReference>
<dbReference type="GO" id="GO:0016985">
    <property type="term" value="F:mannan endo-1,4-beta-mannosidase activity"/>
    <property type="evidence" value="ECO:0007669"/>
    <property type="project" value="TreeGrafter"/>
</dbReference>
<feature type="signal peptide" evidence="6">
    <location>
        <begin position="1"/>
        <end position="22"/>
    </location>
</feature>
<proteinExistence type="predicted"/>
<dbReference type="SMR" id="A0A7G9SRQ6"/>
<evidence type="ECO:0000256" key="5">
    <source>
        <dbReference type="SAM" id="MobiDB-lite"/>
    </source>
</evidence>
<evidence type="ECO:0000256" key="6">
    <source>
        <dbReference type="SAM" id="SignalP"/>
    </source>
</evidence>
<feature type="chain" id="PRO_5028908343" description="mannan endo-1,4-beta-mannosidase" evidence="6">
    <location>
        <begin position="23"/>
        <end position="457"/>
    </location>
</feature>
<accession>A0A7G9SRQ6</accession>
<reference evidence="8 9" key="1">
    <citation type="submission" date="2020-08" db="EMBL/GenBank/DDBJ databases">
        <title>Genome sequence of Thermomonas carbonis KCTC 42013T.</title>
        <authorList>
            <person name="Hyun D.-W."/>
            <person name="Bae J.-W."/>
        </authorList>
    </citation>
    <scope>NUCLEOTIDE SEQUENCE [LARGE SCALE GENOMIC DNA]</scope>
    <source>
        <strain evidence="8 9">KCTC 42013</strain>
    </source>
</reference>
<evidence type="ECO:0000256" key="4">
    <source>
        <dbReference type="ARBA" id="ARBA00023295"/>
    </source>
</evidence>
<evidence type="ECO:0000313" key="9">
    <source>
        <dbReference type="Proteomes" id="UP000515804"/>
    </source>
</evidence>
<protein>
    <recommendedName>
        <fullName evidence="2">mannan endo-1,4-beta-mannosidase</fullName>
        <ecNumber evidence="2">3.2.1.78</ecNumber>
    </recommendedName>
</protein>
<keyword evidence="3 8" id="KW-0378">Hydrolase</keyword>
<dbReference type="PROSITE" id="PS51257">
    <property type="entry name" value="PROKAR_LIPOPROTEIN"/>
    <property type="match status" value="1"/>
</dbReference>
<dbReference type="EC" id="3.2.1.78" evidence="2"/>
<dbReference type="EMBL" id="CP060719">
    <property type="protein sequence ID" value="QNN70531.1"/>
    <property type="molecule type" value="Genomic_DNA"/>
</dbReference>
<dbReference type="KEGG" id="tcn:H9L16_02590"/>
<feature type="region of interest" description="Disordered" evidence="5">
    <location>
        <begin position="25"/>
        <end position="45"/>
    </location>
</feature>
<evidence type="ECO:0000256" key="1">
    <source>
        <dbReference type="ARBA" id="ARBA00001678"/>
    </source>
</evidence>